<proteinExistence type="predicted"/>
<dbReference type="RefSeq" id="WP_104421633.1">
    <property type="nucleotide sequence ID" value="NZ_PTJC01000008.1"/>
</dbReference>
<feature type="signal peptide" evidence="1">
    <location>
        <begin position="1"/>
        <end position="21"/>
    </location>
</feature>
<protein>
    <submittedName>
        <fullName evidence="2">Uncharacterized protein DUF481</fullName>
    </submittedName>
</protein>
<dbReference type="Proteomes" id="UP000237662">
    <property type="component" value="Unassembled WGS sequence"/>
</dbReference>
<dbReference type="EMBL" id="PTJC01000008">
    <property type="protein sequence ID" value="PPK84301.1"/>
    <property type="molecule type" value="Genomic_DNA"/>
</dbReference>
<sequence length="254" mass="29236">MNWIYRIPLLCLVLFCTRATAQIVNIEDKRKGFDTVGWYGQIDLGANLTRNVNQVISVNGAIRVDRKGRTNSLLGIADYKLVQVSGDNALNAGFGHLRHAYYLSDKWRWETFGQLQYNEQIRLQLRGLLGTGPRLKVLSIDNNRVYLGTLYMYEYDEVAEGEIIYRSHRLSSYLSFNLYPWEQLSVSNTTYYQPVLPDFQMPRISTVTSLSLKVTTRLSVQTSFSLTHDPLLNQGLPDVPNTTYEWINGLRYSF</sequence>
<accession>A0A2S6I0B4</accession>
<evidence type="ECO:0000313" key="2">
    <source>
        <dbReference type="EMBL" id="PPK84301.1"/>
    </source>
</evidence>
<gene>
    <name evidence="2" type="ORF">CLV84_4070</name>
</gene>
<feature type="chain" id="PRO_5015597795" evidence="1">
    <location>
        <begin position="22"/>
        <end position="254"/>
    </location>
</feature>
<comment type="caution">
    <text evidence="2">The sequence shown here is derived from an EMBL/GenBank/DDBJ whole genome shotgun (WGS) entry which is preliminary data.</text>
</comment>
<organism evidence="2 3">
    <name type="scientific">Neolewinella xylanilytica</name>
    <dbReference type="NCBI Taxonomy" id="1514080"/>
    <lineage>
        <taxon>Bacteria</taxon>
        <taxon>Pseudomonadati</taxon>
        <taxon>Bacteroidota</taxon>
        <taxon>Saprospiria</taxon>
        <taxon>Saprospirales</taxon>
        <taxon>Lewinellaceae</taxon>
        <taxon>Neolewinella</taxon>
    </lineage>
</organism>
<dbReference type="Pfam" id="PF04338">
    <property type="entry name" value="DUF481"/>
    <property type="match status" value="1"/>
</dbReference>
<dbReference type="OrthoDB" id="5333575at2"/>
<name>A0A2S6I0B4_9BACT</name>
<dbReference type="InterPro" id="IPR007433">
    <property type="entry name" value="DUF481"/>
</dbReference>
<evidence type="ECO:0000313" key="3">
    <source>
        <dbReference type="Proteomes" id="UP000237662"/>
    </source>
</evidence>
<dbReference type="AlphaFoldDB" id="A0A2S6I0B4"/>
<keyword evidence="1" id="KW-0732">Signal</keyword>
<keyword evidence="3" id="KW-1185">Reference proteome</keyword>
<evidence type="ECO:0000256" key="1">
    <source>
        <dbReference type="SAM" id="SignalP"/>
    </source>
</evidence>
<reference evidence="2 3" key="1">
    <citation type="submission" date="2018-02" db="EMBL/GenBank/DDBJ databases">
        <title>Genomic Encyclopedia of Archaeal and Bacterial Type Strains, Phase II (KMG-II): from individual species to whole genera.</title>
        <authorList>
            <person name="Goeker M."/>
        </authorList>
    </citation>
    <scope>NUCLEOTIDE SEQUENCE [LARGE SCALE GENOMIC DNA]</scope>
    <source>
        <strain evidence="2 3">DSM 29526</strain>
    </source>
</reference>